<name>A0A7Y0HU56_9BIFI</name>
<feature type="compositionally biased region" description="Basic residues" evidence="1">
    <location>
        <begin position="177"/>
        <end position="197"/>
    </location>
</feature>
<feature type="region of interest" description="Disordered" evidence="1">
    <location>
        <begin position="131"/>
        <end position="210"/>
    </location>
</feature>
<feature type="compositionally biased region" description="Basic residues" evidence="1">
    <location>
        <begin position="35"/>
        <end position="45"/>
    </location>
</feature>
<sequence length="210" mass="24198">MDAGLRLRLALLLRQRTTATKVTTTRGDRDNNRDRRNRIRHPSHSHCHQITGITAQPQFLSPSHSPSHSYGRRITIPQSCPYPASCLAGRAAATGKQKGPNVMFDPLCQLCQRCADAAATLYQRRISEARRIRQTSSRIRPGHNDSRGLRGLLRLPVAPDSRLQPARSKRQPEHRPQPRHRHQHHQPHHQPHRHRYPYRPQHPQTARLRT</sequence>
<organism evidence="2 3">
    <name type="scientific">Bifidobacterium erythrocebi</name>
    <dbReference type="NCBI Taxonomy" id="2675325"/>
    <lineage>
        <taxon>Bacteria</taxon>
        <taxon>Bacillati</taxon>
        <taxon>Actinomycetota</taxon>
        <taxon>Actinomycetes</taxon>
        <taxon>Bifidobacteriales</taxon>
        <taxon>Bifidobacteriaceae</taxon>
        <taxon>Bifidobacterium</taxon>
    </lineage>
</organism>
<gene>
    <name evidence="2" type="ORF">G1C98_1591</name>
</gene>
<keyword evidence="3" id="KW-1185">Reference proteome</keyword>
<dbReference type="AlphaFoldDB" id="A0A7Y0HU56"/>
<accession>A0A7Y0HU56</accession>
<protein>
    <submittedName>
        <fullName evidence="2">Uncharacterized protein</fullName>
    </submittedName>
</protein>
<feature type="region of interest" description="Disordered" evidence="1">
    <location>
        <begin position="20"/>
        <end position="45"/>
    </location>
</feature>
<evidence type="ECO:0000313" key="2">
    <source>
        <dbReference type="EMBL" id="NMM96855.1"/>
    </source>
</evidence>
<dbReference type="Proteomes" id="UP000529710">
    <property type="component" value="Unassembled WGS sequence"/>
</dbReference>
<reference evidence="2 3" key="1">
    <citation type="submission" date="2020-02" db="EMBL/GenBank/DDBJ databases">
        <title>Characterization of phylogenetic diversity of novel bifidobacterial species isolated in Czech ZOOs.</title>
        <authorList>
            <person name="Lugli G.A."/>
            <person name="Vera N.B."/>
            <person name="Ventura M."/>
        </authorList>
    </citation>
    <scope>NUCLEOTIDE SEQUENCE [LARGE SCALE GENOMIC DNA]</scope>
    <source>
        <strain evidence="2 3">DSM 109960</strain>
    </source>
</reference>
<dbReference type="EMBL" id="JAAIIF010000014">
    <property type="protein sequence ID" value="NMM96855.1"/>
    <property type="molecule type" value="Genomic_DNA"/>
</dbReference>
<evidence type="ECO:0000313" key="3">
    <source>
        <dbReference type="Proteomes" id="UP000529710"/>
    </source>
</evidence>
<evidence type="ECO:0000256" key="1">
    <source>
        <dbReference type="SAM" id="MobiDB-lite"/>
    </source>
</evidence>
<proteinExistence type="predicted"/>
<comment type="caution">
    <text evidence="2">The sequence shown here is derived from an EMBL/GenBank/DDBJ whole genome shotgun (WGS) entry which is preliminary data.</text>
</comment>